<evidence type="ECO:0000313" key="3">
    <source>
        <dbReference type="EMBL" id="MDP9824610.1"/>
    </source>
</evidence>
<dbReference type="CDD" id="cd16936">
    <property type="entry name" value="HATPase_RsbW-like"/>
    <property type="match status" value="1"/>
</dbReference>
<evidence type="ECO:0000259" key="2">
    <source>
        <dbReference type="Pfam" id="PF13581"/>
    </source>
</evidence>
<proteinExistence type="predicted"/>
<sequence>MSTTRQADQWAARSGDWARYQWATSGFTGWRLETGDAAHVPRVRHQVMAALRLRAALGSDLDSAEIVVAELLSNTLAHTTGPAWLTLSWNGPHPLLSVADSGPGFDRLPTLPDDALAEGGRGLYLIAQLTHDLVVTPRPSGGSVVSVTLKLRHR</sequence>
<dbReference type="RefSeq" id="WP_307237501.1">
    <property type="nucleotide sequence ID" value="NZ_JAUSQZ010000001.1"/>
</dbReference>
<keyword evidence="4" id="KW-1185">Reference proteome</keyword>
<dbReference type="Proteomes" id="UP001235712">
    <property type="component" value="Unassembled WGS sequence"/>
</dbReference>
<name>A0ABT9NX84_9ACTN</name>
<dbReference type="Gene3D" id="3.30.565.10">
    <property type="entry name" value="Histidine kinase-like ATPase, C-terminal domain"/>
    <property type="match status" value="1"/>
</dbReference>
<reference evidence="3 4" key="1">
    <citation type="submission" date="2023-07" db="EMBL/GenBank/DDBJ databases">
        <title>Sequencing the genomes of 1000 actinobacteria strains.</title>
        <authorList>
            <person name="Klenk H.-P."/>
        </authorList>
    </citation>
    <scope>NUCLEOTIDE SEQUENCE [LARGE SCALE GENOMIC DNA]</scope>
    <source>
        <strain evidence="3 4">DSM 44388</strain>
    </source>
</reference>
<keyword evidence="1" id="KW-0418">Kinase</keyword>
<dbReference type="SUPFAM" id="SSF55874">
    <property type="entry name" value="ATPase domain of HSP90 chaperone/DNA topoisomerase II/histidine kinase"/>
    <property type="match status" value="1"/>
</dbReference>
<gene>
    <name evidence="3" type="ORF">J2S57_000359</name>
</gene>
<keyword evidence="1" id="KW-0808">Transferase</keyword>
<keyword evidence="1" id="KW-0723">Serine/threonine-protein kinase</keyword>
<evidence type="ECO:0000256" key="1">
    <source>
        <dbReference type="ARBA" id="ARBA00022527"/>
    </source>
</evidence>
<accession>A0ABT9NX84</accession>
<dbReference type="PANTHER" id="PTHR35526:SF3">
    <property type="entry name" value="ANTI-SIGMA-F FACTOR RSBW"/>
    <property type="match status" value="1"/>
</dbReference>
<comment type="caution">
    <text evidence="3">The sequence shown here is derived from an EMBL/GenBank/DDBJ whole genome shotgun (WGS) entry which is preliminary data.</text>
</comment>
<dbReference type="InterPro" id="IPR050267">
    <property type="entry name" value="Anti-sigma-factor_SerPK"/>
</dbReference>
<dbReference type="EMBL" id="JAUSQZ010000001">
    <property type="protein sequence ID" value="MDP9824610.1"/>
    <property type="molecule type" value="Genomic_DNA"/>
</dbReference>
<organism evidence="3 4">
    <name type="scientific">Kineosporia succinea</name>
    <dbReference type="NCBI Taxonomy" id="84632"/>
    <lineage>
        <taxon>Bacteria</taxon>
        <taxon>Bacillati</taxon>
        <taxon>Actinomycetota</taxon>
        <taxon>Actinomycetes</taxon>
        <taxon>Kineosporiales</taxon>
        <taxon>Kineosporiaceae</taxon>
        <taxon>Kineosporia</taxon>
    </lineage>
</organism>
<dbReference type="Pfam" id="PF13581">
    <property type="entry name" value="HATPase_c_2"/>
    <property type="match status" value="1"/>
</dbReference>
<dbReference type="InterPro" id="IPR003594">
    <property type="entry name" value="HATPase_dom"/>
</dbReference>
<feature type="domain" description="Histidine kinase/HSP90-like ATPase" evidence="2">
    <location>
        <begin position="36"/>
        <end position="145"/>
    </location>
</feature>
<protein>
    <submittedName>
        <fullName evidence="3">Anti-sigma regulatory factor (Ser/Thr protein kinase)</fullName>
    </submittedName>
</protein>
<evidence type="ECO:0000313" key="4">
    <source>
        <dbReference type="Proteomes" id="UP001235712"/>
    </source>
</evidence>
<dbReference type="PANTHER" id="PTHR35526">
    <property type="entry name" value="ANTI-SIGMA-F FACTOR RSBW-RELATED"/>
    <property type="match status" value="1"/>
</dbReference>
<dbReference type="InterPro" id="IPR036890">
    <property type="entry name" value="HATPase_C_sf"/>
</dbReference>